<dbReference type="STRING" id="252305.OB2597_06665"/>
<dbReference type="HOGENOM" id="CLU_2789808_0_0_5"/>
<evidence type="ECO:0000313" key="2">
    <source>
        <dbReference type="Proteomes" id="UP000004318"/>
    </source>
</evidence>
<proteinExistence type="predicted"/>
<evidence type="ECO:0000313" key="1">
    <source>
        <dbReference type="EMBL" id="EAQ04945.1"/>
    </source>
</evidence>
<sequence length="68" mass="8142">MNEPEPYTHAWWMQKPPEPLADMVRRFQERGHLQTPAVQKVLRKKLPPLEVAEEIDRDVAALWKRVQR</sequence>
<dbReference type="RefSeq" id="WP_009805562.1">
    <property type="nucleotide sequence ID" value="NZ_CH724131.1"/>
</dbReference>
<keyword evidence="2" id="KW-1185">Reference proteome</keyword>
<dbReference type="Proteomes" id="UP000004318">
    <property type="component" value="Unassembled WGS sequence"/>
</dbReference>
<organism evidence="1 2">
    <name type="scientific">Pseudooceanicola batsensis (strain ATCC BAA-863 / DSM 15984 / KCTC 12145 / HTCC2597)</name>
    <name type="common">Oceanicola batsensis</name>
    <dbReference type="NCBI Taxonomy" id="252305"/>
    <lineage>
        <taxon>Bacteria</taxon>
        <taxon>Pseudomonadati</taxon>
        <taxon>Pseudomonadota</taxon>
        <taxon>Alphaproteobacteria</taxon>
        <taxon>Rhodobacterales</taxon>
        <taxon>Paracoccaceae</taxon>
        <taxon>Pseudooceanicola</taxon>
    </lineage>
</organism>
<dbReference type="OrthoDB" id="7866282at2"/>
<name>A3TTG8_PSEBH</name>
<protein>
    <submittedName>
        <fullName evidence="1">Uncharacterized protein</fullName>
    </submittedName>
</protein>
<reference evidence="1 2" key="1">
    <citation type="journal article" date="2010" name="J. Bacteriol.">
        <title>Genome sequences of Oceanicola granulosus HTCC2516(T) and Oceanicola batsensis HTCC2597(TDelta).</title>
        <authorList>
            <person name="Thrash J.C."/>
            <person name="Cho J.C."/>
            <person name="Vergin K.L."/>
            <person name="Giovannoni S.J."/>
        </authorList>
    </citation>
    <scope>NUCLEOTIDE SEQUENCE [LARGE SCALE GENOMIC DNA]</scope>
    <source>
        <strain evidence="2">ATCC BAA-863 / DSM 15984 / KCTC 12145 / HTCC2597</strain>
    </source>
</reference>
<dbReference type="EMBL" id="AAMO01000001">
    <property type="protein sequence ID" value="EAQ04945.1"/>
    <property type="molecule type" value="Genomic_DNA"/>
</dbReference>
<comment type="caution">
    <text evidence="1">The sequence shown here is derived from an EMBL/GenBank/DDBJ whole genome shotgun (WGS) entry which is preliminary data.</text>
</comment>
<dbReference type="AlphaFoldDB" id="A3TTG8"/>
<gene>
    <name evidence="1" type="ORF">OB2597_06665</name>
</gene>
<accession>A3TTG8</accession>